<sequence>MCPPGGGPMGANGSGAAGDTSPKEESIHEEPKDKLPFCSIQRQRRGGRPDAGVRTQSLKYPLRFSRHDYYYYYYYYYYYDDEKTKPFI</sequence>
<evidence type="ECO:0000313" key="2">
    <source>
        <dbReference type="EMBL" id="CAD7455463.1"/>
    </source>
</evidence>
<dbReference type="EMBL" id="OE000923">
    <property type="protein sequence ID" value="CAD7455463.1"/>
    <property type="molecule type" value="Genomic_DNA"/>
</dbReference>
<feature type="region of interest" description="Disordered" evidence="1">
    <location>
        <begin position="1"/>
        <end position="53"/>
    </location>
</feature>
<gene>
    <name evidence="2" type="ORF">TTEB3V08_LOCUS3531</name>
</gene>
<proteinExistence type="predicted"/>
<dbReference type="AlphaFoldDB" id="A0A7R9IDL8"/>
<feature type="compositionally biased region" description="Gly residues" evidence="1">
    <location>
        <begin position="7"/>
        <end position="16"/>
    </location>
</feature>
<name>A0A7R9IDL8_9NEOP</name>
<organism evidence="2">
    <name type="scientific">Timema tahoe</name>
    <dbReference type="NCBI Taxonomy" id="61484"/>
    <lineage>
        <taxon>Eukaryota</taxon>
        <taxon>Metazoa</taxon>
        <taxon>Ecdysozoa</taxon>
        <taxon>Arthropoda</taxon>
        <taxon>Hexapoda</taxon>
        <taxon>Insecta</taxon>
        <taxon>Pterygota</taxon>
        <taxon>Neoptera</taxon>
        <taxon>Polyneoptera</taxon>
        <taxon>Phasmatodea</taxon>
        <taxon>Timematodea</taxon>
        <taxon>Timematoidea</taxon>
        <taxon>Timematidae</taxon>
        <taxon>Timema</taxon>
    </lineage>
</organism>
<accession>A0A7R9IDL8</accession>
<feature type="compositionally biased region" description="Basic and acidic residues" evidence="1">
    <location>
        <begin position="21"/>
        <end position="35"/>
    </location>
</feature>
<reference evidence="2" key="1">
    <citation type="submission" date="2020-11" db="EMBL/GenBank/DDBJ databases">
        <authorList>
            <person name="Tran Van P."/>
        </authorList>
    </citation>
    <scope>NUCLEOTIDE SEQUENCE</scope>
</reference>
<evidence type="ECO:0000256" key="1">
    <source>
        <dbReference type="SAM" id="MobiDB-lite"/>
    </source>
</evidence>
<protein>
    <submittedName>
        <fullName evidence="2">Uncharacterized protein</fullName>
    </submittedName>
</protein>